<dbReference type="Pfam" id="PF03572">
    <property type="entry name" value="Peptidase_S41"/>
    <property type="match status" value="1"/>
</dbReference>
<feature type="domain" description="Tail specific protease" evidence="3">
    <location>
        <begin position="381"/>
        <end position="578"/>
    </location>
</feature>
<protein>
    <submittedName>
        <fullName evidence="5">Peptidase S41 family protein-like protein</fullName>
    </submittedName>
</protein>
<dbReference type="Gene3D" id="3.90.226.10">
    <property type="entry name" value="2-enoyl-CoA Hydratase, Chain A, domain 1"/>
    <property type="match status" value="1"/>
</dbReference>
<feature type="chain" id="PRO_5025679445" evidence="2">
    <location>
        <begin position="17"/>
        <end position="756"/>
    </location>
</feature>
<keyword evidence="1" id="KW-1133">Transmembrane helix</keyword>
<gene>
    <name evidence="5" type="ORF">BDW02DRAFT_98400</name>
</gene>
<dbReference type="SUPFAM" id="SSF52096">
    <property type="entry name" value="ClpP/crotonase"/>
    <property type="match status" value="1"/>
</dbReference>
<evidence type="ECO:0000259" key="4">
    <source>
        <dbReference type="Pfam" id="PF23658"/>
    </source>
</evidence>
<dbReference type="OrthoDB" id="27214at2759"/>
<dbReference type="PANTHER" id="PTHR37049:SF4">
    <property type="entry name" value="RHODANESE DOMAIN-CONTAINING PROTEIN"/>
    <property type="match status" value="1"/>
</dbReference>
<feature type="transmembrane region" description="Helical" evidence="1">
    <location>
        <begin position="737"/>
        <end position="755"/>
    </location>
</feature>
<keyword evidence="1" id="KW-0472">Membrane</keyword>
<organism evidence="5 6">
    <name type="scientific">Decorospora gaudefroyi</name>
    <dbReference type="NCBI Taxonomy" id="184978"/>
    <lineage>
        <taxon>Eukaryota</taxon>
        <taxon>Fungi</taxon>
        <taxon>Dikarya</taxon>
        <taxon>Ascomycota</taxon>
        <taxon>Pezizomycotina</taxon>
        <taxon>Dothideomycetes</taxon>
        <taxon>Pleosporomycetidae</taxon>
        <taxon>Pleosporales</taxon>
        <taxon>Pleosporineae</taxon>
        <taxon>Pleosporaceae</taxon>
        <taxon>Decorospora</taxon>
    </lineage>
</organism>
<dbReference type="Proteomes" id="UP000800040">
    <property type="component" value="Unassembled WGS sequence"/>
</dbReference>
<dbReference type="GO" id="GO:0006508">
    <property type="term" value="P:proteolysis"/>
    <property type="evidence" value="ECO:0007669"/>
    <property type="project" value="InterPro"/>
</dbReference>
<evidence type="ECO:0000313" key="6">
    <source>
        <dbReference type="Proteomes" id="UP000800040"/>
    </source>
</evidence>
<dbReference type="InterPro" id="IPR052766">
    <property type="entry name" value="S41A_metabolite_peptidase"/>
</dbReference>
<feature type="domain" description="CPAF-like PDZ" evidence="4">
    <location>
        <begin position="190"/>
        <end position="298"/>
    </location>
</feature>
<keyword evidence="1" id="KW-0812">Transmembrane</keyword>
<dbReference type="InterPro" id="IPR005151">
    <property type="entry name" value="Tail-specific_protease"/>
</dbReference>
<dbReference type="Pfam" id="PF23658">
    <property type="entry name" value="PDZ_CPAF_rel"/>
    <property type="match status" value="1"/>
</dbReference>
<keyword evidence="6" id="KW-1185">Reference proteome</keyword>
<evidence type="ECO:0000259" key="3">
    <source>
        <dbReference type="Pfam" id="PF03572"/>
    </source>
</evidence>
<reference evidence="5" key="1">
    <citation type="submission" date="2020-01" db="EMBL/GenBank/DDBJ databases">
        <authorList>
            <consortium name="DOE Joint Genome Institute"/>
            <person name="Haridas S."/>
            <person name="Albert R."/>
            <person name="Binder M."/>
            <person name="Bloem J."/>
            <person name="Labutti K."/>
            <person name="Salamov A."/>
            <person name="Andreopoulos B."/>
            <person name="Baker S.E."/>
            <person name="Barry K."/>
            <person name="Bills G."/>
            <person name="Bluhm B.H."/>
            <person name="Cannon C."/>
            <person name="Castanera R."/>
            <person name="Culley D.E."/>
            <person name="Daum C."/>
            <person name="Ezra D."/>
            <person name="Gonzalez J.B."/>
            <person name="Henrissat B."/>
            <person name="Kuo A."/>
            <person name="Liang C."/>
            <person name="Lipzen A."/>
            <person name="Lutzoni F."/>
            <person name="Magnuson J."/>
            <person name="Mondo S."/>
            <person name="Nolan M."/>
            <person name="Ohm R."/>
            <person name="Pangilinan J."/>
            <person name="Park H.-J."/>
            <person name="Ramirez L."/>
            <person name="Alfaro M."/>
            <person name="Sun H."/>
            <person name="Tritt A."/>
            <person name="Yoshinaga Y."/>
            <person name="Zwiers L.-H."/>
            <person name="Turgeon B.G."/>
            <person name="Goodwin S.B."/>
            <person name="Spatafora J.W."/>
            <person name="Crous P.W."/>
            <person name="Grigoriev I.V."/>
        </authorList>
    </citation>
    <scope>NUCLEOTIDE SEQUENCE</scope>
    <source>
        <strain evidence="5">P77</strain>
    </source>
</reference>
<dbReference type="GO" id="GO:0008236">
    <property type="term" value="F:serine-type peptidase activity"/>
    <property type="evidence" value="ECO:0007669"/>
    <property type="project" value="InterPro"/>
</dbReference>
<feature type="signal peptide" evidence="2">
    <location>
        <begin position="1"/>
        <end position="16"/>
    </location>
</feature>
<accession>A0A6A5JZS7</accession>
<dbReference type="InterPro" id="IPR056186">
    <property type="entry name" value="PDZ_CPAF-rel"/>
</dbReference>
<proteinExistence type="predicted"/>
<sequence>MKTLVTLSALIAIAKTQTISINPTESLNIVPTEAPTSTSIDDFEIEPSSTRTVSGPIESSRACRQISQYVLQTYEEYPFIEAELAYACLKSLPFYPDDASTTIDEIKKMVEFQSTLAYLKDPPEGYPNEAVDIMAGLDKIKSDVNDGQYTNEFDFETDIAALMIKAHDGHLAWNGMAYAGAFRWRRSPAITLVSASQDGTGLPKVWALQDFNNTNAAYEPSPVTHIDGQDVTQFLTKEADLTAYHDPDTRYNAMFFMQAAENYGLFIVPRFYPGPTTNITYANETTDVHINAAMVVQPETWMYIDDSETFYETYIDRDISEFRVKKRSPDALPLHLENPRDHELRGAFSLTHGSVPVFYPEPIVTVSTTEVYVAGYFLNDDTGVLVIQTFNTPSVSAAQEFQSVIQEYISLSQANNVNKHIIDIRSNGGGKVLSGYDAYLQFFPSQEPQVQSRYRGHAATELFGAAISSYEEINVLNADLFMSPFSNDAFLSSTLEPLESWSDMYPPEVFKDDNFTTLLRYNLSDPLVTSNELLAIGITMTGYGDRSNFTTDPFPAENLILLSDGICASTCAIFTELMTRQSGVRTLALGGRPQDGPMDPVGGTKGTLVMLADYIEALSFYIPKEFASFTREARNANEFLLEPPPIAVYDASVNFQDNIRVGAEKEGVPSQFLSEQSSCRMWYQSSDFFDVTNLWQRVADTAFGDEGKCVRVVGPQGGGGGGNGGDEPEDSAVGVRVGWATMLVCFAAVVFSGLVM</sequence>
<dbReference type="EMBL" id="ML975393">
    <property type="protein sequence ID" value="KAF1830518.1"/>
    <property type="molecule type" value="Genomic_DNA"/>
</dbReference>
<evidence type="ECO:0000256" key="1">
    <source>
        <dbReference type="SAM" id="Phobius"/>
    </source>
</evidence>
<name>A0A6A5JZS7_9PLEO</name>
<keyword evidence="2" id="KW-0732">Signal</keyword>
<dbReference type="InterPro" id="IPR029045">
    <property type="entry name" value="ClpP/crotonase-like_dom_sf"/>
</dbReference>
<evidence type="ECO:0000256" key="2">
    <source>
        <dbReference type="SAM" id="SignalP"/>
    </source>
</evidence>
<evidence type="ECO:0000313" key="5">
    <source>
        <dbReference type="EMBL" id="KAF1830518.1"/>
    </source>
</evidence>
<dbReference type="AlphaFoldDB" id="A0A6A5JZS7"/>
<dbReference type="PANTHER" id="PTHR37049">
    <property type="entry name" value="PEPTIDASE S41 FAMILY PROTEIN"/>
    <property type="match status" value="1"/>
</dbReference>